<sequence>MGQRQPSRRQKTALLCYQDANPQLKLACAKLFIKWCFNKVPLSESCSKMDPEDNKQTRLSKRARRRYLEADEDEEESRDVDLSNLSVAACSSNFTLEPVDFRTPLSLGQTIGLAPAGSGSRVDSTSSILQTSSLVSHAQVPDVAALLPVLETETGATPAHPAPLPLRQPCDFGEMEDTLPITAEIGEFPMDCVAPEFNNVECDFETFSRFAVEDVDVDMLEEEPAPSLTDEKKPLYEGAPITSVESLTAIMSFIQSEHISGAGLGRLLSLISLHLPTPNNFFTSSRGLFKSLEDHEEPVDISYFCSSCLQQLRSSTDLCENVSCTDENKSICMFIHLPLIPQVQRMCNRPNFARDVEYRFNRVKENNSNLEDIYDGKAYKAAEQQFRAGETNLTLTWNTDGLQVFNSSLMSLWPFYFVINELPPNKRFLTENMLIGGIWCGVTKPHPNLSLKHIFQDLKVLQNGISINENSVSKVYVKLICGTCDAPAIAYFLNMKTHSGFYSCHLCLCYGENSKDTGDVTVLPFEEHFAPRTLEQYHNNVKFAVENRVLHNKMLQNDERCCGIKGPCLLSFMVDNLFLSTAIDSMHCVYLGVMRQMLNLWFDKVYKEEPFSIHSKIKTVNGRIKNIEPPHFLERMPETIDKLVHWKASMFRAFLFNFSLPVLFGVLCTEYFENLILFVTGVSLLNSSSVSPEDIQIASLVLSSFVENFQTLYGKRHMSHNIHMLLHLSENVEYLAPLWVTNCFKFEDMNGRLLQLVHGTRHAGLQIHANLSMVTHLPLMVHNLENGNVKQYCQRLRYKWMQFKISSRIADNQFCIGAVKPLSPTDYWMLTEISQVTLHPTANNIQVFERLYKDGILYVSENYKKTHRVSSYVKYDCHSSKELGNIVTFVKITETSSDYYAVLKRLQSSHPFSSGLGPVRHLHEIHSPHVCIDVVPVSSLKTVLFKVQISGTLYASEPLNGFELE</sequence>
<dbReference type="AlphaFoldDB" id="A0AAE1HWS2"/>
<reference evidence="1" key="1">
    <citation type="submission" date="2021-07" db="EMBL/GenBank/DDBJ databases">
        <authorList>
            <person name="Catto M.A."/>
            <person name="Jacobson A."/>
            <person name="Kennedy G."/>
            <person name="Labadie P."/>
            <person name="Hunt B.G."/>
            <person name="Srinivasan R."/>
        </authorList>
    </citation>
    <scope>NUCLEOTIDE SEQUENCE</scope>
    <source>
        <strain evidence="1">PL_HMW_Pooled</strain>
        <tissue evidence="1">Head</tissue>
    </source>
</reference>
<dbReference type="EMBL" id="JAHWGI010001366">
    <property type="protein sequence ID" value="KAK3928967.1"/>
    <property type="molecule type" value="Genomic_DNA"/>
</dbReference>
<dbReference type="PANTHER" id="PTHR46579:SF1">
    <property type="entry name" value="F5_8 TYPE C DOMAIN-CONTAINING PROTEIN"/>
    <property type="match status" value="1"/>
</dbReference>
<dbReference type="InterPro" id="IPR009667">
    <property type="entry name" value="DUF1258"/>
</dbReference>
<keyword evidence="2" id="KW-1185">Reference proteome</keyword>
<organism evidence="1 2">
    <name type="scientific">Frankliniella fusca</name>
    <dbReference type="NCBI Taxonomy" id="407009"/>
    <lineage>
        <taxon>Eukaryota</taxon>
        <taxon>Metazoa</taxon>
        <taxon>Ecdysozoa</taxon>
        <taxon>Arthropoda</taxon>
        <taxon>Hexapoda</taxon>
        <taxon>Insecta</taxon>
        <taxon>Pterygota</taxon>
        <taxon>Neoptera</taxon>
        <taxon>Paraneoptera</taxon>
        <taxon>Thysanoptera</taxon>
        <taxon>Terebrantia</taxon>
        <taxon>Thripoidea</taxon>
        <taxon>Thripidae</taxon>
        <taxon>Frankliniella</taxon>
    </lineage>
</organism>
<protein>
    <submittedName>
        <fullName evidence="1">Ribosome biogenesis protein NSA1</fullName>
    </submittedName>
</protein>
<accession>A0AAE1HWS2</accession>
<name>A0AAE1HWS2_9NEOP</name>
<dbReference type="PANTHER" id="PTHR46579">
    <property type="entry name" value="F5/8 TYPE C DOMAIN-CONTAINING PROTEIN-RELATED"/>
    <property type="match status" value="1"/>
</dbReference>
<gene>
    <name evidence="1" type="ORF">KUF71_017251</name>
</gene>
<reference evidence="1" key="2">
    <citation type="journal article" date="2023" name="BMC Genomics">
        <title>Pest status, molecular evolution, and epigenetic factors derived from the genome assembly of Frankliniella fusca, a thysanopteran phytovirus vector.</title>
        <authorList>
            <person name="Catto M.A."/>
            <person name="Labadie P.E."/>
            <person name="Jacobson A.L."/>
            <person name="Kennedy G.G."/>
            <person name="Srinivasan R."/>
            <person name="Hunt B.G."/>
        </authorList>
    </citation>
    <scope>NUCLEOTIDE SEQUENCE</scope>
    <source>
        <strain evidence="1">PL_HMW_Pooled</strain>
    </source>
</reference>
<comment type="caution">
    <text evidence="1">The sequence shown here is derived from an EMBL/GenBank/DDBJ whole genome shotgun (WGS) entry which is preliminary data.</text>
</comment>
<evidence type="ECO:0000313" key="2">
    <source>
        <dbReference type="Proteomes" id="UP001219518"/>
    </source>
</evidence>
<evidence type="ECO:0000313" key="1">
    <source>
        <dbReference type="EMBL" id="KAK3928967.1"/>
    </source>
</evidence>
<dbReference type="Proteomes" id="UP001219518">
    <property type="component" value="Unassembled WGS sequence"/>
</dbReference>
<dbReference type="Pfam" id="PF06869">
    <property type="entry name" value="DUF1258"/>
    <property type="match status" value="1"/>
</dbReference>
<proteinExistence type="predicted"/>